<name>A0A024S5V7_HYPJR</name>
<dbReference type="AlphaFoldDB" id="A0A024S5V7"/>
<dbReference type="HOGENOM" id="CLU_2905776_0_0_1"/>
<gene>
    <name evidence="1" type="ORF">M419DRAFT_10042</name>
</gene>
<sequence>MIIYTATIPPRSDADNGTVAIAISQPPPVCIALAPAIRRLSIASRPPPALRFALSVALSVQI</sequence>
<dbReference type="KEGG" id="trr:M419DRAFT_10042"/>
<dbReference type="EMBL" id="KI911152">
    <property type="protein sequence ID" value="ETS00438.1"/>
    <property type="molecule type" value="Genomic_DNA"/>
</dbReference>
<protein>
    <submittedName>
        <fullName evidence="1">Uncharacterized protein</fullName>
    </submittedName>
</protein>
<accession>A0A024S5V7</accession>
<evidence type="ECO:0000313" key="1">
    <source>
        <dbReference type="EMBL" id="ETS00438.1"/>
    </source>
</evidence>
<dbReference type="Proteomes" id="UP000024376">
    <property type="component" value="Unassembled WGS sequence"/>
</dbReference>
<evidence type="ECO:0000313" key="2">
    <source>
        <dbReference type="Proteomes" id="UP000024376"/>
    </source>
</evidence>
<reference evidence="2" key="1">
    <citation type="journal article" date="2013" name="Ind. Biotechnol.">
        <title>Comparative genomics analysis of Trichoderma reesei strains.</title>
        <authorList>
            <person name="Koike H."/>
            <person name="Aerts A."/>
            <person name="LaButti K."/>
            <person name="Grigoriev I.V."/>
            <person name="Baker S.E."/>
        </authorList>
    </citation>
    <scope>NUCLEOTIDE SEQUENCE [LARGE SCALE GENOMIC DNA]</scope>
    <source>
        <strain evidence="2">ATCC 56765 / BCRC 32924 / NRRL 11460 / Rut C-30</strain>
    </source>
</reference>
<proteinExistence type="predicted"/>
<organism evidence="1 2">
    <name type="scientific">Hypocrea jecorina (strain ATCC 56765 / BCRC 32924 / NRRL 11460 / Rut C-30)</name>
    <name type="common">Trichoderma reesei</name>
    <dbReference type="NCBI Taxonomy" id="1344414"/>
    <lineage>
        <taxon>Eukaryota</taxon>
        <taxon>Fungi</taxon>
        <taxon>Dikarya</taxon>
        <taxon>Ascomycota</taxon>
        <taxon>Pezizomycotina</taxon>
        <taxon>Sordariomycetes</taxon>
        <taxon>Hypocreomycetidae</taxon>
        <taxon>Hypocreales</taxon>
        <taxon>Hypocreaceae</taxon>
        <taxon>Trichoderma</taxon>
    </lineage>
</organism>